<dbReference type="SUPFAM" id="SSF47413">
    <property type="entry name" value="lambda repressor-like DNA-binding domains"/>
    <property type="match status" value="1"/>
</dbReference>
<name>A0A450SPX7_9GAMM</name>
<organism evidence="3">
    <name type="scientific">Candidatus Kentrum sp. DK</name>
    <dbReference type="NCBI Taxonomy" id="2126562"/>
    <lineage>
        <taxon>Bacteria</taxon>
        <taxon>Pseudomonadati</taxon>
        <taxon>Pseudomonadota</taxon>
        <taxon>Gammaproteobacteria</taxon>
        <taxon>Candidatus Kentrum</taxon>
    </lineage>
</organism>
<proteinExistence type="predicted"/>
<dbReference type="GO" id="GO:0003677">
    <property type="term" value="F:DNA binding"/>
    <property type="evidence" value="ECO:0007669"/>
    <property type="project" value="UniProtKB-KW"/>
</dbReference>
<dbReference type="InterPro" id="IPR001387">
    <property type="entry name" value="Cro/C1-type_HTH"/>
</dbReference>
<sequence>MTEILVRRPLKRPPVHPGEILREDLLPATGLSVSEAAQRMGISRQQLHRVLAGTQPITTETALRIGKFAGNGPGLWLNMQSAHNLWHAERRMKEELARIETITPAEMPIPANVTGDSGDRDRSPDLSANWS</sequence>
<dbReference type="EMBL" id="CAADEX010000055">
    <property type="protein sequence ID" value="VFJ55970.1"/>
    <property type="molecule type" value="Genomic_DNA"/>
</dbReference>
<accession>A0A450SPX7</accession>
<dbReference type="InterPro" id="IPR010982">
    <property type="entry name" value="Lambda_DNA-bd_dom_sf"/>
</dbReference>
<evidence type="ECO:0000313" key="3">
    <source>
        <dbReference type="EMBL" id="VFJ55970.1"/>
    </source>
</evidence>
<dbReference type="Gene3D" id="1.10.260.40">
    <property type="entry name" value="lambda repressor-like DNA-binding domains"/>
    <property type="match status" value="1"/>
</dbReference>
<dbReference type="InterPro" id="IPR013430">
    <property type="entry name" value="Toxin_antidote_HigA"/>
</dbReference>
<reference evidence="3" key="1">
    <citation type="submission" date="2019-02" db="EMBL/GenBank/DDBJ databases">
        <authorList>
            <person name="Gruber-Vodicka R. H."/>
            <person name="Seah K. B. B."/>
        </authorList>
    </citation>
    <scope>NUCLEOTIDE SEQUENCE</scope>
    <source>
        <strain evidence="3">BECK_DK47</strain>
    </source>
</reference>
<dbReference type="PANTHER" id="PTHR36924:SF1">
    <property type="entry name" value="ANTITOXIN HIGA-1"/>
    <property type="match status" value="1"/>
</dbReference>
<dbReference type="AlphaFoldDB" id="A0A450SPX7"/>
<dbReference type="Pfam" id="PF13560">
    <property type="entry name" value="HTH_31"/>
    <property type="match status" value="1"/>
</dbReference>
<dbReference type="NCBIfam" id="TIGR02607">
    <property type="entry name" value="antidote_HigA"/>
    <property type="match status" value="1"/>
</dbReference>
<evidence type="ECO:0000256" key="2">
    <source>
        <dbReference type="SAM" id="MobiDB-lite"/>
    </source>
</evidence>
<evidence type="ECO:0000256" key="1">
    <source>
        <dbReference type="ARBA" id="ARBA00023125"/>
    </source>
</evidence>
<dbReference type="CDD" id="cd00093">
    <property type="entry name" value="HTH_XRE"/>
    <property type="match status" value="1"/>
</dbReference>
<feature type="region of interest" description="Disordered" evidence="2">
    <location>
        <begin position="107"/>
        <end position="131"/>
    </location>
</feature>
<protein>
    <submittedName>
        <fullName evidence="3">Addiction module antidote protein, HigA family</fullName>
    </submittedName>
</protein>
<gene>
    <name evidence="3" type="ORF">BECKDK2373B_GA0170837_105516</name>
</gene>
<dbReference type="PANTHER" id="PTHR36924">
    <property type="entry name" value="ANTITOXIN HIGA-1"/>
    <property type="match status" value="1"/>
</dbReference>
<keyword evidence="1" id="KW-0238">DNA-binding</keyword>